<dbReference type="InterPro" id="IPR007313">
    <property type="entry name" value="FxsA"/>
</dbReference>
<keyword evidence="2" id="KW-1133">Transmembrane helix</keyword>
<sequence length="178" mass="19306">MPLIIVLPYLLIEALAFWGVSQLIGVGWALILLFVFLFGGLALAAHEMRSIAIKMSEGRTSAGRGAGDWSLVAAGSVFVALPGFVTSAIGALLIIPPTRGLVRGLLAKTIRNKIEDMGVRSFEMTRSYAQKDTRTYGSFSGNTTVTKTRTVEPDPAEEEEISRWSDKVNPEDFTDGKK</sequence>
<dbReference type="Proteomes" id="UP000664332">
    <property type="component" value="Unassembled WGS sequence"/>
</dbReference>
<feature type="compositionally biased region" description="Basic and acidic residues" evidence="1">
    <location>
        <begin position="161"/>
        <end position="178"/>
    </location>
</feature>
<dbReference type="RefSeq" id="WP_207118231.1">
    <property type="nucleotide sequence ID" value="NZ_JAFLEQ010000003.1"/>
</dbReference>
<dbReference type="EMBL" id="JAFLEQ010000003">
    <property type="protein sequence ID" value="MBN9643533.1"/>
    <property type="molecule type" value="Genomic_DNA"/>
</dbReference>
<dbReference type="PANTHER" id="PTHR35335:SF1">
    <property type="entry name" value="UPF0716 PROTEIN FXSA"/>
    <property type="match status" value="1"/>
</dbReference>
<gene>
    <name evidence="3" type="ORF">JZY06_02655</name>
</gene>
<evidence type="ECO:0000313" key="4">
    <source>
        <dbReference type="Proteomes" id="UP000664332"/>
    </source>
</evidence>
<dbReference type="PANTHER" id="PTHR35335">
    <property type="entry name" value="UPF0716 PROTEIN FXSA"/>
    <property type="match status" value="1"/>
</dbReference>
<organism evidence="3 4">
    <name type="scientific">Corynebacterium mendelii</name>
    <dbReference type="NCBI Taxonomy" id="2765362"/>
    <lineage>
        <taxon>Bacteria</taxon>
        <taxon>Bacillati</taxon>
        <taxon>Actinomycetota</taxon>
        <taxon>Actinomycetes</taxon>
        <taxon>Mycobacteriales</taxon>
        <taxon>Corynebacteriaceae</taxon>
        <taxon>Corynebacterium</taxon>
    </lineage>
</organism>
<dbReference type="Pfam" id="PF04186">
    <property type="entry name" value="FxsA"/>
    <property type="match status" value="1"/>
</dbReference>
<comment type="caution">
    <text evidence="3">The sequence shown here is derived from an EMBL/GenBank/DDBJ whole genome shotgun (WGS) entry which is preliminary data.</text>
</comment>
<feature type="compositionally biased region" description="Polar residues" evidence="1">
    <location>
        <begin position="139"/>
        <end position="148"/>
    </location>
</feature>
<evidence type="ECO:0000256" key="2">
    <source>
        <dbReference type="SAM" id="Phobius"/>
    </source>
</evidence>
<proteinExistence type="predicted"/>
<accession>A0A939E0C5</accession>
<reference evidence="3" key="1">
    <citation type="submission" date="2021-03" db="EMBL/GenBank/DDBJ databases">
        <authorList>
            <person name="Sun Q."/>
        </authorList>
    </citation>
    <scope>NUCLEOTIDE SEQUENCE</scope>
    <source>
        <strain evidence="3">CCM 8862</strain>
    </source>
</reference>
<dbReference type="AlphaFoldDB" id="A0A939E0C5"/>
<feature type="region of interest" description="Disordered" evidence="1">
    <location>
        <begin position="139"/>
        <end position="178"/>
    </location>
</feature>
<dbReference type="GO" id="GO:0016020">
    <property type="term" value="C:membrane"/>
    <property type="evidence" value="ECO:0007669"/>
    <property type="project" value="InterPro"/>
</dbReference>
<name>A0A939E0C5_9CORY</name>
<protein>
    <submittedName>
        <fullName evidence="3">FxsA family protein</fullName>
    </submittedName>
</protein>
<evidence type="ECO:0000256" key="1">
    <source>
        <dbReference type="SAM" id="MobiDB-lite"/>
    </source>
</evidence>
<dbReference type="NCBIfam" id="NF008528">
    <property type="entry name" value="PRK11463.1-2"/>
    <property type="match status" value="1"/>
</dbReference>
<feature type="transmembrane region" description="Helical" evidence="2">
    <location>
        <begin position="66"/>
        <end position="95"/>
    </location>
</feature>
<evidence type="ECO:0000313" key="3">
    <source>
        <dbReference type="EMBL" id="MBN9643533.1"/>
    </source>
</evidence>
<keyword evidence="2" id="KW-0472">Membrane</keyword>
<keyword evidence="2" id="KW-0812">Transmembrane</keyword>
<keyword evidence="4" id="KW-1185">Reference proteome</keyword>
<feature type="transmembrane region" description="Helical" evidence="2">
    <location>
        <begin position="26"/>
        <end position="45"/>
    </location>
</feature>